<feature type="domain" description="Calcineurin-like phosphoesterase" evidence="2">
    <location>
        <begin position="1"/>
        <end position="195"/>
    </location>
</feature>
<protein>
    <submittedName>
        <fullName evidence="3">DNA repair exonuclease</fullName>
    </submittedName>
</protein>
<dbReference type="GO" id="GO:0004527">
    <property type="term" value="F:exonuclease activity"/>
    <property type="evidence" value="ECO:0007669"/>
    <property type="project" value="UniProtKB-KW"/>
</dbReference>
<gene>
    <name evidence="3" type="ORF">IAB46_02670</name>
</gene>
<evidence type="ECO:0000256" key="1">
    <source>
        <dbReference type="ARBA" id="ARBA00022801"/>
    </source>
</evidence>
<evidence type="ECO:0000313" key="4">
    <source>
        <dbReference type="Proteomes" id="UP000823927"/>
    </source>
</evidence>
<dbReference type="EMBL" id="DVIT01000012">
    <property type="protein sequence ID" value="HIS46455.1"/>
    <property type="molecule type" value="Genomic_DNA"/>
</dbReference>
<proteinExistence type="predicted"/>
<sequence length="370" mass="42057">MRFYHLADVHLGAVPDRDRPWSAQRARDIFESFYQVLDQAREEGIDAIFICGDLFHRQPLKRELKELAYHFAKASGTQIFMIAGNHDPVTEGSPYKTFAWPENVTFLSGSQCRRIYVPSLNLCVYGLSYHSREITRPLYDDLDPRKFSKDSEGLPKDCCHILLAHGGDQKHIPIRWDRLRASGFDYIALGHIHKPWLDPAGKMAYCGALQPVDKNDEGPHGFIRGEVTGRQVKLSFVPWAKWNYVNLNINVCGDMTWSEVKDLTAQRMEDCSASLAPGKTNLYKIALEGFKSLDLAYDLKELFHMGNVVSVTDAMALDFDFDSLYEANKGNLLGRYMDKVKAMDLDEASRRKILYYGFCALYRTGGGMGQ</sequence>
<accession>A0A9D1JQM5</accession>
<dbReference type="PANTHER" id="PTHR30337">
    <property type="entry name" value="COMPONENT OF ATP-DEPENDENT DSDNA EXONUCLEASE"/>
    <property type="match status" value="1"/>
</dbReference>
<keyword evidence="3" id="KW-0540">Nuclease</keyword>
<reference evidence="3" key="1">
    <citation type="submission" date="2020-10" db="EMBL/GenBank/DDBJ databases">
        <authorList>
            <person name="Gilroy R."/>
        </authorList>
    </citation>
    <scope>NUCLEOTIDE SEQUENCE</scope>
    <source>
        <strain evidence="3">CHK178-757</strain>
    </source>
</reference>
<evidence type="ECO:0000259" key="2">
    <source>
        <dbReference type="Pfam" id="PF00149"/>
    </source>
</evidence>
<dbReference type="InterPro" id="IPR029052">
    <property type="entry name" value="Metallo-depent_PP-like"/>
</dbReference>
<evidence type="ECO:0000313" key="3">
    <source>
        <dbReference type="EMBL" id="HIS46455.1"/>
    </source>
</evidence>
<dbReference type="AlphaFoldDB" id="A0A9D1JQM5"/>
<dbReference type="Gene3D" id="3.60.21.10">
    <property type="match status" value="1"/>
</dbReference>
<dbReference type="InterPro" id="IPR050535">
    <property type="entry name" value="DNA_Repair-Maintenance_Comp"/>
</dbReference>
<dbReference type="CDD" id="cd00840">
    <property type="entry name" value="MPP_Mre11_N"/>
    <property type="match status" value="1"/>
</dbReference>
<dbReference type="SUPFAM" id="SSF56300">
    <property type="entry name" value="Metallo-dependent phosphatases"/>
    <property type="match status" value="1"/>
</dbReference>
<name>A0A9D1JQM5_9FIRM</name>
<dbReference type="InterPro" id="IPR004843">
    <property type="entry name" value="Calcineurin-like_PHP"/>
</dbReference>
<reference evidence="3" key="2">
    <citation type="journal article" date="2021" name="PeerJ">
        <title>Extensive microbial diversity within the chicken gut microbiome revealed by metagenomics and culture.</title>
        <authorList>
            <person name="Gilroy R."/>
            <person name="Ravi A."/>
            <person name="Getino M."/>
            <person name="Pursley I."/>
            <person name="Horton D.L."/>
            <person name="Alikhan N.F."/>
            <person name="Baker D."/>
            <person name="Gharbi K."/>
            <person name="Hall N."/>
            <person name="Watson M."/>
            <person name="Adriaenssens E.M."/>
            <person name="Foster-Nyarko E."/>
            <person name="Jarju S."/>
            <person name="Secka A."/>
            <person name="Antonio M."/>
            <person name="Oren A."/>
            <person name="Chaudhuri R.R."/>
            <person name="La Ragione R."/>
            <person name="Hildebrand F."/>
            <person name="Pallen M.J."/>
        </authorList>
    </citation>
    <scope>NUCLEOTIDE SEQUENCE</scope>
    <source>
        <strain evidence="3">CHK178-757</strain>
    </source>
</reference>
<comment type="caution">
    <text evidence="3">The sequence shown here is derived from an EMBL/GenBank/DDBJ whole genome shotgun (WGS) entry which is preliminary data.</text>
</comment>
<keyword evidence="1" id="KW-0378">Hydrolase</keyword>
<dbReference type="Pfam" id="PF00149">
    <property type="entry name" value="Metallophos"/>
    <property type="match status" value="1"/>
</dbReference>
<organism evidence="3 4">
    <name type="scientific">Candidatus Scybalocola faecigallinarum</name>
    <dbReference type="NCBI Taxonomy" id="2840941"/>
    <lineage>
        <taxon>Bacteria</taxon>
        <taxon>Bacillati</taxon>
        <taxon>Bacillota</taxon>
        <taxon>Clostridia</taxon>
        <taxon>Lachnospirales</taxon>
        <taxon>Lachnospiraceae</taxon>
        <taxon>Lachnospiraceae incertae sedis</taxon>
        <taxon>Candidatus Scybalocola (ex Gilroy et al. 2021)</taxon>
    </lineage>
</organism>
<dbReference type="InterPro" id="IPR041796">
    <property type="entry name" value="Mre11_N"/>
</dbReference>
<dbReference type="Proteomes" id="UP000823927">
    <property type="component" value="Unassembled WGS sequence"/>
</dbReference>
<keyword evidence="3" id="KW-0269">Exonuclease</keyword>